<evidence type="ECO:0000256" key="3">
    <source>
        <dbReference type="ARBA" id="ARBA00022448"/>
    </source>
</evidence>
<keyword evidence="7" id="KW-0924">Ammonia transport</keyword>
<dbReference type="GO" id="GO:0005886">
    <property type="term" value="C:plasma membrane"/>
    <property type="evidence" value="ECO:0007669"/>
    <property type="project" value="TreeGrafter"/>
</dbReference>
<feature type="domain" description="Ammonium transporter AmtB-like" evidence="9">
    <location>
        <begin position="374"/>
        <end position="505"/>
    </location>
</feature>
<feature type="transmembrane region" description="Helical" evidence="8">
    <location>
        <begin position="428"/>
        <end position="449"/>
    </location>
</feature>
<evidence type="ECO:0000256" key="4">
    <source>
        <dbReference type="ARBA" id="ARBA00022692"/>
    </source>
</evidence>
<reference evidence="10" key="1">
    <citation type="submission" date="2023-06" db="EMBL/GenBank/DDBJ databases">
        <title>Genome-scale phylogeny and comparative genomics of the fungal order Sordariales.</title>
        <authorList>
            <consortium name="Lawrence Berkeley National Laboratory"/>
            <person name="Hensen N."/>
            <person name="Bonometti L."/>
            <person name="Westerberg I."/>
            <person name="Brannstrom I.O."/>
            <person name="Guillou S."/>
            <person name="Cros-Aarteil S."/>
            <person name="Calhoun S."/>
            <person name="Haridas S."/>
            <person name="Kuo A."/>
            <person name="Mondo S."/>
            <person name="Pangilinan J."/>
            <person name="Riley R."/>
            <person name="Labutti K."/>
            <person name="Andreopoulos B."/>
            <person name="Lipzen A."/>
            <person name="Chen C."/>
            <person name="Yanf M."/>
            <person name="Daum C."/>
            <person name="Ng V."/>
            <person name="Clum A."/>
            <person name="Steindorff A."/>
            <person name="Ohm R."/>
            <person name="Martin F."/>
            <person name="Silar P."/>
            <person name="Natvig D."/>
            <person name="Lalanne C."/>
            <person name="Gautier V."/>
            <person name="Ament-Velasquez S.L."/>
            <person name="Kruys A."/>
            <person name="Hutchinson M.I."/>
            <person name="Powell A.J."/>
            <person name="Barry K."/>
            <person name="Miller A.N."/>
            <person name="Grigoriev I.V."/>
            <person name="Debuchy R."/>
            <person name="Gladieux P."/>
            <person name="Thoren M.H."/>
            <person name="Johannesson H."/>
        </authorList>
    </citation>
    <scope>NUCLEOTIDE SEQUENCE</scope>
    <source>
        <strain evidence="10">CBS 606.72</strain>
    </source>
</reference>
<gene>
    <name evidence="10" type="ORF">B0T14DRAFT_531845</name>
</gene>
<keyword evidence="5 8" id="KW-1133">Transmembrane helix</keyword>
<evidence type="ECO:0000256" key="1">
    <source>
        <dbReference type="ARBA" id="ARBA00004141"/>
    </source>
</evidence>
<dbReference type="GO" id="GO:0008519">
    <property type="term" value="F:ammonium channel activity"/>
    <property type="evidence" value="ECO:0007669"/>
    <property type="project" value="InterPro"/>
</dbReference>
<dbReference type="PANTHER" id="PTHR43029:SF10">
    <property type="entry name" value="AMMONIUM TRANSPORTER MEP2"/>
    <property type="match status" value="1"/>
</dbReference>
<feature type="transmembrane region" description="Helical" evidence="8">
    <location>
        <begin position="206"/>
        <end position="224"/>
    </location>
</feature>
<evidence type="ECO:0000256" key="5">
    <source>
        <dbReference type="ARBA" id="ARBA00022989"/>
    </source>
</evidence>
<feature type="transmembrane region" description="Helical" evidence="8">
    <location>
        <begin position="75"/>
        <end position="93"/>
    </location>
</feature>
<feature type="transmembrane region" description="Helical" evidence="8">
    <location>
        <begin position="136"/>
        <end position="154"/>
    </location>
</feature>
<feature type="transmembrane region" description="Helical" evidence="8">
    <location>
        <begin position="484"/>
        <end position="507"/>
    </location>
</feature>
<name>A0AA39U4H4_9PEZI</name>
<dbReference type="PANTHER" id="PTHR43029">
    <property type="entry name" value="AMMONIUM TRANSPORTER MEP2"/>
    <property type="match status" value="1"/>
</dbReference>
<dbReference type="Proteomes" id="UP001175000">
    <property type="component" value="Unassembled WGS sequence"/>
</dbReference>
<dbReference type="SUPFAM" id="SSF111352">
    <property type="entry name" value="Ammonium transporter"/>
    <property type="match status" value="2"/>
</dbReference>
<keyword evidence="3" id="KW-0813">Transport</keyword>
<dbReference type="InterPro" id="IPR024041">
    <property type="entry name" value="NH4_transpt_AmtB-like_dom"/>
</dbReference>
<organism evidence="10 11">
    <name type="scientific">Immersiella caudata</name>
    <dbReference type="NCBI Taxonomy" id="314043"/>
    <lineage>
        <taxon>Eukaryota</taxon>
        <taxon>Fungi</taxon>
        <taxon>Dikarya</taxon>
        <taxon>Ascomycota</taxon>
        <taxon>Pezizomycotina</taxon>
        <taxon>Sordariomycetes</taxon>
        <taxon>Sordariomycetidae</taxon>
        <taxon>Sordariales</taxon>
        <taxon>Lasiosphaeriaceae</taxon>
        <taxon>Immersiella</taxon>
    </lineage>
</organism>
<dbReference type="AlphaFoldDB" id="A0AA39U4H4"/>
<feature type="transmembrane region" description="Helical" evidence="8">
    <location>
        <begin position="245"/>
        <end position="264"/>
    </location>
</feature>
<proteinExistence type="inferred from homology"/>
<keyword evidence="6 8" id="KW-0472">Membrane</keyword>
<evidence type="ECO:0000256" key="8">
    <source>
        <dbReference type="SAM" id="Phobius"/>
    </source>
</evidence>
<keyword evidence="11" id="KW-1185">Reference proteome</keyword>
<evidence type="ECO:0000256" key="6">
    <source>
        <dbReference type="ARBA" id="ARBA00023136"/>
    </source>
</evidence>
<feature type="domain" description="Ammonium transporter AmtB-like" evidence="9">
    <location>
        <begin position="40"/>
        <end position="217"/>
    </location>
</feature>
<sequence length="588" mass="64128">MDVTIRVHATSALPPAVTSVVPYAAVLAHPEQFYNAGDIVWVTMASALVFLMIPALSLIYAGLSNRSFAMSMFRLPLMTAAVVGLQWAFWGYSLTFTDGTLGSGWYGGEPRANALADVVARPITVGNGDGPPIPELLYVLYEGMFAAFTAAIVCGGTIHRVKPARFLVFITLWSILIYDVIARWTWHGRGWSNRLGVLDFAGGTPVHITSGTTVAAFALFYDFEVSDKAFFAYIWHFSRRVLERIQHNFLVIWNLVIGGVFVALKRAKVVRGSPNFIVPPFEPEETPDEKESDPYSNIYVALGTGILWFGWAGFNGGSALGGNLRAVSAWLSTHIAACSGGVVGILWQWYDKLWEMGDRDFATRDDGDRHVDQTVLWFCDGAIAGLIAITPGSGYVPVWSAPIFGAAAAIFVPIFKKESEALLKHDKLHVFAVHTGAGLVGMCLTGLLADPVTVHLDGHSTLPFVDEYSKGRRLGFQVADALAAIGYTFTMTVLILYFMKLIVWLTGKAFSLKLKWRSAAGFHDVDGGNFVPTVVVDDLQPTTTQRWRDDLERRENIIVGLMSRSSTFNGVAAVPPGPAVQAIVQQAP</sequence>
<evidence type="ECO:0000256" key="2">
    <source>
        <dbReference type="ARBA" id="ARBA00005887"/>
    </source>
</evidence>
<protein>
    <submittedName>
        <fullName evidence="10">Ammonium transporter AmtB-like domain-containing protein</fullName>
    </submittedName>
</protein>
<feature type="transmembrane region" description="Helical" evidence="8">
    <location>
        <begin position="166"/>
        <end position="186"/>
    </location>
</feature>
<comment type="similarity">
    <text evidence="2">Belongs to the ammonia transporter channel (TC 1.A.11.2) family.</text>
</comment>
<evidence type="ECO:0000259" key="9">
    <source>
        <dbReference type="Pfam" id="PF00909"/>
    </source>
</evidence>
<accession>A0AA39U4H4</accession>
<dbReference type="InterPro" id="IPR001905">
    <property type="entry name" value="Ammonium_transpt"/>
</dbReference>
<feature type="transmembrane region" description="Helical" evidence="8">
    <location>
        <begin position="329"/>
        <end position="350"/>
    </location>
</feature>
<evidence type="ECO:0000256" key="7">
    <source>
        <dbReference type="ARBA" id="ARBA00023177"/>
    </source>
</evidence>
<dbReference type="InterPro" id="IPR029020">
    <property type="entry name" value="Ammonium/urea_transptr"/>
</dbReference>
<feature type="domain" description="Ammonium transporter AmtB-like" evidence="9">
    <location>
        <begin position="287"/>
        <end position="356"/>
    </location>
</feature>
<feature type="transmembrane region" description="Helical" evidence="8">
    <location>
        <begin position="298"/>
        <end position="317"/>
    </location>
</feature>
<keyword evidence="4 8" id="KW-0812">Transmembrane</keyword>
<dbReference type="EMBL" id="JAULSU010000007">
    <property type="protein sequence ID" value="KAK0612243.1"/>
    <property type="molecule type" value="Genomic_DNA"/>
</dbReference>
<dbReference type="Pfam" id="PF00909">
    <property type="entry name" value="Ammonium_transp"/>
    <property type="match status" value="3"/>
</dbReference>
<evidence type="ECO:0000313" key="10">
    <source>
        <dbReference type="EMBL" id="KAK0612243.1"/>
    </source>
</evidence>
<feature type="transmembrane region" description="Helical" evidence="8">
    <location>
        <begin position="39"/>
        <end position="63"/>
    </location>
</feature>
<dbReference type="Gene3D" id="1.10.3430.10">
    <property type="entry name" value="Ammonium transporter AmtB like domains"/>
    <property type="match status" value="1"/>
</dbReference>
<comment type="subcellular location">
    <subcellularLocation>
        <location evidence="1">Membrane</location>
        <topology evidence="1">Multi-pass membrane protein</topology>
    </subcellularLocation>
</comment>
<feature type="transmembrane region" description="Helical" evidence="8">
    <location>
        <begin position="396"/>
        <end position="416"/>
    </location>
</feature>
<comment type="caution">
    <text evidence="10">The sequence shown here is derived from an EMBL/GenBank/DDBJ whole genome shotgun (WGS) entry which is preliminary data.</text>
</comment>
<evidence type="ECO:0000313" key="11">
    <source>
        <dbReference type="Proteomes" id="UP001175000"/>
    </source>
</evidence>